<dbReference type="AlphaFoldDB" id="A0A365N085"/>
<dbReference type="EMBL" id="PKMI01000028">
    <property type="protein sequence ID" value="RBA14231.1"/>
    <property type="molecule type" value="Genomic_DNA"/>
</dbReference>
<sequence>MAMNRKDSALETSTVECLPNELLGAICDLLPNSDIKNFRLASPLLGQKCRLQISRVFISADPLNIYVAHAIATHEVYRMGVEEIIWDDATLVPSGGDGDLFQQYSDENDEEVPEEVAAEAQ</sequence>
<reference evidence="2 3" key="1">
    <citation type="submission" date="2017-12" db="EMBL/GenBank/DDBJ databases">
        <title>Genome sequence of the mycotoxigenic crop pathogen Fusarium proliferatum, strain ITEM 2341 from Date Palm.</title>
        <authorList>
            <person name="Almiman B.F."/>
            <person name="Shittu T.A."/>
            <person name="Muthumeenakshi S."/>
            <person name="Baroncelli R."/>
            <person name="Sreenivasaprasada S."/>
        </authorList>
    </citation>
    <scope>NUCLEOTIDE SEQUENCE [LARGE SCALE GENOMIC DNA]</scope>
    <source>
        <strain evidence="2 3">ITEM 2341</strain>
    </source>
</reference>
<evidence type="ECO:0000256" key="1">
    <source>
        <dbReference type="SAM" id="MobiDB-lite"/>
    </source>
</evidence>
<comment type="caution">
    <text evidence="2">The sequence shown here is derived from an EMBL/GenBank/DDBJ whole genome shotgun (WGS) entry which is preliminary data.</text>
</comment>
<evidence type="ECO:0008006" key="4">
    <source>
        <dbReference type="Google" id="ProtNLM"/>
    </source>
</evidence>
<name>A0A365N085_GIBIN</name>
<feature type="region of interest" description="Disordered" evidence="1">
    <location>
        <begin position="97"/>
        <end position="121"/>
    </location>
</feature>
<dbReference type="Proteomes" id="UP000251714">
    <property type="component" value="Unassembled WGS sequence"/>
</dbReference>
<organism evidence="2 3">
    <name type="scientific">Gibberella intermedia</name>
    <name type="common">Bulb rot disease fungus</name>
    <name type="synonym">Fusarium proliferatum</name>
    <dbReference type="NCBI Taxonomy" id="948311"/>
    <lineage>
        <taxon>Eukaryota</taxon>
        <taxon>Fungi</taxon>
        <taxon>Dikarya</taxon>
        <taxon>Ascomycota</taxon>
        <taxon>Pezizomycotina</taxon>
        <taxon>Sordariomycetes</taxon>
        <taxon>Hypocreomycetidae</taxon>
        <taxon>Hypocreales</taxon>
        <taxon>Nectriaceae</taxon>
        <taxon>Fusarium</taxon>
        <taxon>Fusarium fujikuroi species complex</taxon>
    </lineage>
</organism>
<evidence type="ECO:0000313" key="2">
    <source>
        <dbReference type="EMBL" id="RBA14231.1"/>
    </source>
</evidence>
<gene>
    <name evidence="2" type="ORF">FPRO05_03023</name>
</gene>
<evidence type="ECO:0000313" key="3">
    <source>
        <dbReference type="Proteomes" id="UP000251714"/>
    </source>
</evidence>
<protein>
    <recommendedName>
        <fullName evidence="4">F-box domain-containing protein</fullName>
    </recommendedName>
</protein>
<feature type="compositionally biased region" description="Acidic residues" evidence="1">
    <location>
        <begin position="106"/>
        <end position="121"/>
    </location>
</feature>
<accession>A0A365N085</accession>
<proteinExistence type="predicted"/>